<feature type="region of interest" description="Disordered" evidence="5">
    <location>
        <begin position="391"/>
        <end position="416"/>
    </location>
</feature>
<dbReference type="Gene3D" id="3.40.50.300">
    <property type="entry name" value="P-loop containing nucleotide triphosphate hydrolases"/>
    <property type="match status" value="2"/>
</dbReference>
<dbReference type="InterPro" id="IPR014001">
    <property type="entry name" value="Helicase_ATP-bd"/>
</dbReference>
<dbReference type="SMART" id="SM00490">
    <property type="entry name" value="HELICc"/>
    <property type="match status" value="1"/>
</dbReference>
<dbReference type="Pfam" id="PF00270">
    <property type="entry name" value="DEAD"/>
    <property type="match status" value="1"/>
</dbReference>
<keyword evidence="2" id="KW-0547">Nucleotide-binding</keyword>
<dbReference type="InterPro" id="IPR011545">
    <property type="entry name" value="DEAD/DEAH_box_helicase_dom"/>
</dbReference>
<dbReference type="PROSITE" id="PS51194">
    <property type="entry name" value="HELICASE_CTER"/>
    <property type="match status" value="1"/>
</dbReference>
<dbReference type="InterPro" id="IPR001650">
    <property type="entry name" value="Helicase_C-like"/>
</dbReference>
<feature type="compositionally biased region" description="Basic and acidic residues" evidence="5">
    <location>
        <begin position="340"/>
        <end position="352"/>
    </location>
</feature>
<dbReference type="OrthoDB" id="3552678at2759"/>
<proteinExistence type="predicted"/>
<feature type="compositionally biased region" description="Polar residues" evidence="5">
    <location>
        <begin position="241"/>
        <end position="259"/>
    </location>
</feature>
<gene>
    <name evidence="8" type="ORF">M430DRAFT_151466</name>
</gene>
<dbReference type="AlphaFoldDB" id="A0A2T3BCZ6"/>
<dbReference type="GO" id="GO:0003723">
    <property type="term" value="F:RNA binding"/>
    <property type="evidence" value="ECO:0007669"/>
    <property type="project" value="TreeGrafter"/>
</dbReference>
<keyword evidence="3" id="KW-0067">ATP-binding</keyword>
<reference evidence="8 9" key="1">
    <citation type="journal article" date="2018" name="New Phytol.">
        <title>Comparative genomics and transcriptomics depict ericoid mycorrhizal fungi as versatile saprotrophs and plant mutualists.</title>
        <authorList>
            <person name="Martino E."/>
            <person name="Morin E."/>
            <person name="Grelet G.A."/>
            <person name="Kuo A."/>
            <person name="Kohler A."/>
            <person name="Daghino S."/>
            <person name="Barry K.W."/>
            <person name="Cichocki N."/>
            <person name="Clum A."/>
            <person name="Dockter R.B."/>
            <person name="Hainaut M."/>
            <person name="Kuo R.C."/>
            <person name="LaButti K."/>
            <person name="Lindahl B.D."/>
            <person name="Lindquist E.A."/>
            <person name="Lipzen A."/>
            <person name="Khouja H.R."/>
            <person name="Magnuson J."/>
            <person name="Murat C."/>
            <person name="Ohm R.A."/>
            <person name="Singer S.W."/>
            <person name="Spatafora J.W."/>
            <person name="Wang M."/>
            <person name="Veneault-Fourrey C."/>
            <person name="Henrissat B."/>
            <person name="Grigoriev I.V."/>
            <person name="Martin F.M."/>
            <person name="Perotto S."/>
        </authorList>
    </citation>
    <scope>NUCLEOTIDE SEQUENCE [LARGE SCALE GENOMIC DNA]</scope>
    <source>
        <strain evidence="8 9">ATCC 22711</strain>
    </source>
</reference>
<feature type="region of interest" description="Disordered" evidence="5">
    <location>
        <begin position="235"/>
        <end position="284"/>
    </location>
</feature>
<dbReference type="PROSITE" id="PS51192">
    <property type="entry name" value="HELICASE_ATP_BIND_1"/>
    <property type="match status" value="1"/>
</dbReference>
<evidence type="ECO:0000256" key="1">
    <source>
        <dbReference type="ARBA" id="ARBA00012552"/>
    </source>
</evidence>
<feature type="compositionally biased region" description="Basic residues" evidence="5">
    <location>
        <begin position="329"/>
        <end position="338"/>
    </location>
</feature>
<name>A0A2T3BCZ6_AMORE</name>
<evidence type="ECO:0000256" key="4">
    <source>
        <dbReference type="ARBA" id="ARBA00047984"/>
    </source>
</evidence>
<dbReference type="GO" id="GO:0003724">
    <property type="term" value="F:RNA helicase activity"/>
    <property type="evidence" value="ECO:0007669"/>
    <property type="project" value="UniProtKB-EC"/>
</dbReference>
<feature type="region of interest" description="Disordered" evidence="5">
    <location>
        <begin position="1"/>
        <end position="73"/>
    </location>
</feature>
<evidence type="ECO:0000313" key="9">
    <source>
        <dbReference type="Proteomes" id="UP000241818"/>
    </source>
</evidence>
<dbReference type="CDD" id="cd18791">
    <property type="entry name" value="SF2_C_RHA"/>
    <property type="match status" value="1"/>
</dbReference>
<dbReference type="GeneID" id="36571273"/>
<evidence type="ECO:0000256" key="3">
    <source>
        <dbReference type="ARBA" id="ARBA00022840"/>
    </source>
</evidence>
<dbReference type="SUPFAM" id="SSF52540">
    <property type="entry name" value="P-loop containing nucleoside triphosphate hydrolases"/>
    <property type="match status" value="1"/>
</dbReference>
<evidence type="ECO:0000256" key="2">
    <source>
        <dbReference type="ARBA" id="ARBA00022741"/>
    </source>
</evidence>
<feature type="domain" description="Helicase C-terminal" evidence="7">
    <location>
        <begin position="951"/>
        <end position="1064"/>
    </location>
</feature>
<organism evidence="8 9">
    <name type="scientific">Amorphotheca resinae ATCC 22711</name>
    <dbReference type="NCBI Taxonomy" id="857342"/>
    <lineage>
        <taxon>Eukaryota</taxon>
        <taxon>Fungi</taxon>
        <taxon>Dikarya</taxon>
        <taxon>Ascomycota</taxon>
        <taxon>Pezizomycotina</taxon>
        <taxon>Leotiomycetes</taxon>
        <taxon>Helotiales</taxon>
        <taxon>Amorphothecaceae</taxon>
        <taxon>Amorphotheca</taxon>
    </lineage>
</organism>
<dbReference type="EC" id="3.6.4.13" evidence="1"/>
<dbReference type="PANTHER" id="PTHR18934">
    <property type="entry name" value="ATP-DEPENDENT RNA HELICASE"/>
    <property type="match status" value="1"/>
</dbReference>
<evidence type="ECO:0000259" key="6">
    <source>
        <dbReference type="PROSITE" id="PS51192"/>
    </source>
</evidence>
<feature type="compositionally biased region" description="Acidic residues" evidence="5">
    <location>
        <begin position="404"/>
        <end position="414"/>
    </location>
</feature>
<dbReference type="InterPro" id="IPR027417">
    <property type="entry name" value="P-loop_NTPase"/>
</dbReference>
<dbReference type="PANTHER" id="PTHR18934:SF145">
    <property type="entry name" value="ATP-DEPENDENT RNA HELICASE DHX57-RELATED"/>
    <property type="match status" value="1"/>
</dbReference>
<dbReference type="GO" id="GO:0005524">
    <property type="term" value="F:ATP binding"/>
    <property type="evidence" value="ECO:0007669"/>
    <property type="project" value="UniProtKB-KW"/>
</dbReference>
<sequence>MAGGKKKKKPVSNPARGFATTSIASKPKVEATDPEPEPTSTKELPGAPQTHQGESDQAVGPGEGVSDNPSKTLTPEEFEKQLEDSELQVLVEKHAQKSKRDALRQKTRLETDHRILRGQAENLNTRKWLPPELMEEILDLIKEEGRFVGQAADSTTTLKQSSEEELTIRLWTLQQSLISAGFLEPKVILALQHVLDISDKIGASNKDAIWGMEEALDWLARECSREELPDYENLHRKQGSFPKSQTDTPIDTPLTSGLSTPRIESDTRHIGSSSSSAENMSRVNKKLGPVKKITSSDYDSDIDPDDLLPVYLESKTKLFHLDPSSSGKVSKRSNRNHNPKSQDREPTPDPESAKLLRKIKKIEDDVLFDKYLADQQWEARRIQLERDAAVRRNAEPAQTSNDSQESETLVDSDDEVSREAAKMGAALLEEVGSDDDAALADLFASLPVTEVDPVTGKSSTVVNGSNGVKVTIRDFGKWTGVNPTRVLEEACRARDSSVKLSYTLVSETSFSNRHSLRITWTKVQDPLTSSLPPGIDYVTSPKTQTFTMVSISTPDAKQSEAYIATTALFLIFGSSSREEKVFLRLPATWRDLWTEFAETKKEKADEIDREAIRTFRDMVRKKRDQELEDGVLIQGAFRNRGSARVADNNDESSQEKSARSSLTLEAYQKIWADKCSSPSYQMMLQSRMQLPMWGFKEEVLSAIDREQVIIICGETGCGKSTQVPSFILEHQLSRGKPCKIYCTEPRRISAISLARRVSEELGERKNDLGTSRSLVGYAIRLESNTAKETRLVYATTGIVMRMLEGSNDLKDITHIVLDEVHERTIDSDFLLIVLKKLMLRRPDLKVVLMSATVDAERFSKYLDGAPVLNVPGRTFPVQVKYLEDAVELTGYSAFDSGPQEKFTDLDDDLDVPETDLSDSTKAKGTKELRGYSNKTRTTISQLDEYRIEFELITQLIAKIASDDNLMMYSKAILVFLPGIGEIRQLNDMLSGHPYFSSNWYIYPLHSTIASEDQEAAFLVPPPGIRKIVLATNIAETGITIPDVTCVIDTGKHREMRSVSILLFL</sequence>
<feature type="compositionally biased region" description="Polar residues" evidence="5">
    <location>
        <begin position="270"/>
        <end position="282"/>
    </location>
</feature>
<dbReference type="FunFam" id="3.40.50.300:FF:000500">
    <property type="entry name" value="ATP-dependent RNA helicase DHX29"/>
    <property type="match status" value="1"/>
</dbReference>
<protein>
    <recommendedName>
        <fullName evidence="1">RNA helicase</fullName>
        <ecNumber evidence="1">3.6.4.13</ecNumber>
    </recommendedName>
</protein>
<feature type="region of interest" description="Disordered" evidence="5">
    <location>
        <begin position="321"/>
        <end position="352"/>
    </location>
</feature>
<keyword evidence="9" id="KW-1185">Reference proteome</keyword>
<accession>A0A2T3BCZ6</accession>
<feature type="domain" description="Helicase ATP-binding" evidence="6">
    <location>
        <begin position="700"/>
        <end position="871"/>
    </location>
</feature>
<dbReference type="RefSeq" id="XP_024724769.1">
    <property type="nucleotide sequence ID" value="XM_024863192.1"/>
</dbReference>
<evidence type="ECO:0000313" key="8">
    <source>
        <dbReference type="EMBL" id="PSS27244.1"/>
    </source>
</evidence>
<dbReference type="EMBL" id="KZ679006">
    <property type="protein sequence ID" value="PSS27244.1"/>
    <property type="molecule type" value="Genomic_DNA"/>
</dbReference>
<dbReference type="CDD" id="cd17917">
    <property type="entry name" value="DEXHc_RHA-like"/>
    <property type="match status" value="1"/>
</dbReference>
<dbReference type="Pfam" id="PF00271">
    <property type="entry name" value="Helicase_C"/>
    <property type="match status" value="1"/>
</dbReference>
<evidence type="ECO:0000256" key="5">
    <source>
        <dbReference type="SAM" id="MobiDB-lite"/>
    </source>
</evidence>
<dbReference type="InParanoid" id="A0A2T3BCZ6"/>
<evidence type="ECO:0000259" key="7">
    <source>
        <dbReference type="PROSITE" id="PS51194"/>
    </source>
</evidence>
<comment type="catalytic activity">
    <reaction evidence="4">
        <text>ATP + H2O = ADP + phosphate + H(+)</text>
        <dbReference type="Rhea" id="RHEA:13065"/>
        <dbReference type="ChEBI" id="CHEBI:15377"/>
        <dbReference type="ChEBI" id="CHEBI:15378"/>
        <dbReference type="ChEBI" id="CHEBI:30616"/>
        <dbReference type="ChEBI" id="CHEBI:43474"/>
        <dbReference type="ChEBI" id="CHEBI:456216"/>
        <dbReference type="EC" id="3.6.4.13"/>
    </reaction>
</comment>
<dbReference type="STRING" id="857342.A0A2T3BCZ6"/>
<feature type="compositionally biased region" description="Basic residues" evidence="5">
    <location>
        <begin position="1"/>
        <end position="10"/>
    </location>
</feature>
<dbReference type="SMART" id="SM00487">
    <property type="entry name" value="DEXDc"/>
    <property type="match status" value="1"/>
</dbReference>
<dbReference type="Proteomes" id="UP000241818">
    <property type="component" value="Unassembled WGS sequence"/>
</dbReference>